<evidence type="ECO:0000313" key="2">
    <source>
        <dbReference type="EMBL" id="CAI9535756.1"/>
    </source>
</evidence>
<reference evidence="2" key="1">
    <citation type="submission" date="2023-05" db="EMBL/GenBank/DDBJ databases">
        <authorList>
            <person name="Stuckert A."/>
        </authorList>
    </citation>
    <scope>NUCLEOTIDE SEQUENCE</scope>
</reference>
<dbReference type="EMBL" id="CATNWA010000282">
    <property type="protein sequence ID" value="CAI9535756.1"/>
    <property type="molecule type" value="Genomic_DNA"/>
</dbReference>
<evidence type="ECO:0000313" key="3">
    <source>
        <dbReference type="Proteomes" id="UP001162483"/>
    </source>
</evidence>
<feature type="compositionally biased region" description="Polar residues" evidence="1">
    <location>
        <begin position="1"/>
        <end position="17"/>
    </location>
</feature>
<sequence>TLGTIQSGKYHSPGNHQTETHPLDCQTEKRDSKEHVSAALESSCSFLSCCCSQLLPLWYYTTNC</sequence>
<feature type="non-terminal residue" evidence="2">
    <location>
        <position position="1"/>
    </location>
</feature>
<comment type="caution">
    <text evidence="2">The sequence shown here is derived from an EMBL/GenBank/DDBJ whole genome shotgun (WGS) entry which is preliminary data.</text>
</comment>
<gene>
    <name evidence="2" type="ORF">SPARVUS_LOCUS916853</name>
</gene>
<organism evidence="2 3">
    <name type="scientific">Staurois parvus</name>
    <dbReference type="NCBI Taxonomy" id="386267"/>
    <lineage>
        <taxon>Eukaryota</taxon>
        <taxon>Metazoa</taxon>
        <taxon>Chordata</taxon>
        <taxon>Craniata</taxon>
        <taxon>Vertebrata</taxon>
        <taxon>Euteleostomi</taxon>
        <taxon>Amphibia</taxon>
        <taxon>Batrachia</taxon>
        <taxon>Anura</taxon>
        <taxon>Neobatrachia</taxon>
        <taxon>Ranoidea</taxon>
        <taxon>Ranidae</taxon>
        <taxon>Staurois</taxon>
    </lineage>
</organism>
<feature type="region of interest" description="Disordered" evidence="1">
    <location>
        <begin position="1"/>
        <end position="25"/>
    </location>
</feature>
<dbReference type="Proteomes" id="UP001162483">
    <property type="component" value="Unassembled WGS sequence"/>
</dbReference>
<proteinExistence type="predicted"/>
<evidence type="ECO:0000256" key="1">
    <source>
        <dbReference type="SAM" id="MobiDB-lite"/>
    </source>
</evidence>
<keyword evidence="3" id="KW-1185">Reference proteome</keyword>
<accession>A0ABN9AI97</accession>
<protein>
    <submittedName>
        <fullName evidence="2">Uncharacterized protein</fullName>
    </submittedName>
</protein>
<name>A0ABN9AI97_9NEOB</name>